<dbReference type="Pfam" id="PF07344">
    <property type="entry name" value="Amastin"/>
    <property type="match status" value="1"/>
</dbReference>
<organism evidence="2">
    <name type="scientific">Angomonas deanei</name>
    <dbReference type="NCBI Taxonomy" id="59799"/>
    <lineage>
        <taxon>Eukaryota</taxon>
        <taxon>Discoba</taxon>
        <taxon>Euglenozoa</taxon>
        <taxon>Kinetoplastea</taxon>
        <taxon>Metakinetoplastina</taxon>
        <taxon>Trypanosomatida</taxon>
        <taxon>Trypanosomatidae</taxon>
        <taxon>Strigomonadinae</taxon>
        <taxon>Angomonas</taxon>
    </lineage>
</organism>
<name>C6K3L6_9TRYP</name>
<gene>
    <name evidence="2" type="ORF">CDFL2E16_04</name>
</gene>
<dbReference type="AlphaFoldDB" id="C6K3L6"/>
<keyword evidence="1" id="KW-0472">Membrane</keyword>
<dbReference type="PANTHER" id="PTHR33297:SF4">
    <property type="entry name" value="AMASTIN"/>
    <property type="match status" value="1"/>
</dbReference>
<feature type="transmembrane region" description="Helical" evidence="1">
    <location>
        <begin position="174"/>
        <end position="193"/>
    </location>
</feature>
<evidence type="ECO:0000256" key="1">
    <source>
        <dbReference type="SAM" id="Phobius"/>
    </source>
</evidence>
<accession>C6K3L6</accession>
<feature type="transmembrane region" description="Helical" evidence="1">
    <location>
        <begin position="79"/>
        <end position="102"/>
    </location>
</feature>
<feature type="transmembrane region" description="Helical" evidence="1">
    <location>
        <begin position="108"/>
        <end position="130"/>
    </location>
</feature>
<reference evidence="2" key="1">
    <citation type="submission" date="2009-05" db="EMBL/GenBank/DDBJ databases">
        <title>The evolution of amastin surface glycoproteins in trypanosomatid parasites.</title>
        <authorList>
            <person name="Jackson A.P."/>
        </authorList>
    </citation>
    <scope>NUCLEOTIDE SEQUENCE</scope>
    <source>
        <strain evidence="2">ATCC 30255</strain>
    </source>
</reference>
<dbReference type="InterPro" id="IPR009944">
    <property type="entry name" value="Amastin"/>
</dbReference>
<proteinExistence type="predicted"/>
<sequence>MGCIGGIIFGIIQFAAIVLIAVGTPLGMIQPSEEKALNLDNKYCITMWGIKNNCLRLSYAYKPPEVWSKCSGRDSRFKAAQVCAIAAAIVFAVSFVLSFLMSCCCPCIPYVCMVLNFVAMIIVTVCWACMLDCYLRTMGSDTTSYPGQDVCVKLKDFHGTDGTYANGMHLGTGFILIIIGWALGLVNIFVLLIPC</sequence>
<keyword evidence="1" id="KW-1133">Transmembrane helix</keyword>
<dbReference type="PANTHER" id="PTHR33297">
    <property type="entry name" value="AMASTIN-LIKE SURFACE PROTEIN-LIKE PROTEIN-RELATED"/>
    <property type="match status" value="1"/>
</dbReference>
<protein>
    <submittedName>
        <fullName evidence="2">D-amastin</fullName>
    </submittedName>
</protein>
<feature type="transmembrane region" description="Helical" evidence="1">
    <location>
        <begin position="6"/>
        <end position="29"/>
    </location>
</feature>
<evidence type="ECO:0000313" key="2">
    <source>
        <dbReference type="EMBL" id="ACS87805.1"/>
    </source>
</evidence>
<dbReference type="EMBL" id="GQ153661">
    <property type="protein sequence ID" value="ACS87805.1"/>
    <property type="molecule type" value="Genomic_DNA"/>
</dbReference>
<keyword evidence="1" id="KW-0812">Transmembrane</keyword>